<gene>
    <name evidence="2" type="ORF">MYCTH_2301682</name>
</gene>
<sequence>MTRREPIKGGPAATAQGLHDRQQNFLQVAGGVARKPSFEVTKEDAKKIQHFESIHVMNNREKE</sequence>
<dbReference type="AlphaFoldDB" id="G2Q9Y3"/>
<dbReference type="VEuPathDB" id="FungiDB:MYCTH_2301682"/>
<evidence type="ECO:0000313" key="3">
    <source>
        <dbReference type="Proteomes" id="UP000007322"/>
    </source>
</evidence>
<protein>
    <submittedName>
        <fullName evidence="2">Uncharacterized protein</fullName>
    </submittedName>
</protein>
<dbReference type="Proteomes" id="UP000007322">
    <property type="component" value="Chromosome 2"/>
</dbReference>
<dbReference type="InParanoid" id="G2Q9Y3"/>
<dbReference type="KEGG" id="mtm:MYCTH_2301682"/>
<proteinExistence type="predicted"/>
<keyword evidence="3" id="KW-1185">Reference proteome</keyword>
<dbReference type="EMBL" id="CP003003">
    <property type="protein sequence ID" value="AEO56587.1"/>
    <property type="molecule type" value="Genomic_DNA"/>
</dbReference>
<name>G2Q9Y3_THET4</name>
<dbReference type="STRING" id="573729.G2Q9Y3"/>
<organism evidence="2 3">
    <name type="scientific">Thermothelomyces thermophilus (strain ATCC 42464 / BCRC 31852 / DSM 1799)</name>
    <name type="common">Sporotrichum thermophile</name>
    <dbReference type="NCBI Taxonomy" id="573729"/>
    <lineage>
        <taxon>Eukaryota</taxon>
        <taxon>Fungi</taxon>
        <taxon>Dikarya</taxon>
        <taxon>Ascomycota</taxon>
        <taxon>Pezizomycotina</taxon>
        <taxon>Sordariomycetes</taxon>
        <taxon>Sordariomycetidae</taxon>
        <taxon>Sordariales</taxon>
        <taxon>Chaetomiaceae</taxon>
        <taxon>Thermothelomyces</taxon>
    </lineage>
</organism>
<reference evidence="2 3" key="1">
    <citation type="journal article" date="2011" name="Nat. Biotechnol.">
        <title>Comparative genomic analysis of the thermophilic biomass-degrading fungi Myceliophthora thermophila and Thielavia terrestris.</title>
        <authorList>
            <person name="Berka R.M."/>
            <person name="Grigoriev I.V."/>
            <person name="Otillar R."/>
            <person name="Salamov A."/>
            <person name="Grimwood J."/>
            <person name="Reid I."/>
            <person name="Ishmael N."/>
            <person name="John T."/>
            <person name="Darmond C."/>
            <person name="Moisan M.-C."/>
            <person name="Henrissat B."/>
            <person name="Coutinho P.M."/>
            <person name="Lombard V."/>
            <person name="Natvig D.O."/>
            <person name="Lindquist E."/>
            <person name="Schmutz J."/>
            <person name="Lucas S."/>
            <person name="Harris P."/>
            <person name="Powlowski J."/>
            <person name="Bellemare A."/>
            <person name="Taylor D."/>
            <person name="Butler G."/>
            <person name="de Vries R.P."/>
            <person name="Allijn I.E."/>
            <person name="van den Brink J."/>
            <person name="Ushinsky S."/>
            <person name="Storms R."/>
            <person name="Powell A.J."/>
            <person name="Paulsen I.T."/>
            <person name="Elbourne L.D.H."/>
            <person name="Baker S.E."/>
            <person name="Magnuson J."/>
            <person name="LaBoissiere S."/>
            <person name="Clutterbuck A.J."/>
            <person name="Martinez D."/>
            <person name="Wogulis M."/>
            <person name="de Leon A.L."/>
            <person name="Rey M.W."/>
            <person name="Tsang A."/>
        </authorList>
    </citation>
    <scope>NUCLEOTIDE SEQUENCE [LARGE SCALE GENOMIC DNA]</scope>
    <source>
        <strain evidence="3">ATCC 42464 / BCRC 31852 / DSM 1799</strain>
    </source>
</reference>
<feature type="region of interest" description="Disordered" evidence="1">
    <location>
        <begin position="1"/>
        <end position="20"/>
    </location>
</feature>
<dbReference type="RefSeq" id="XP_003661832.1">
    <property type="nucleotide sequence ID" value="XM_003661784.1"/>
</dbReference>
<evidence type="ECO:0000313" key="2">
    <source>
        <dbReference type="EMBL" id="AEO56587.1"/>
    </source>
</evidence>
<dbReference type="OrthoDB" id="2799468at2759"/>
<evidence type="ECO:0000256" key="1">
    <source>
        <dbReference type="SAM" id="MobiDB-lite"/>
    </source>
</evidence>
<dbReference type="GeneID" id="11510637"/>
<accession>G2Q9Y3</accession>
<dbReference type="eggNOG" id="ENOG502TIDE">
    <property type="taxonomic scope" value="Eukaryota"/>
</dbReference>
<dbReference type="HOGENOM" id="CLU_2887414_0_0_1"/>